<evidence type="ECO:0000313" key="2">
    <source>
        <dbReference type="EMBL" id="GGC01406.1"/>
    </source>
</evidence>
<evidence type="ECO:0000313" key="3">
    <source>
        <dbReference type="Proteomes" id="UP000620266"/>
    </source>
</evidence>
<accession>A0A8J2XWW0</accession>
<dbReference type="AlphaFoldDB" id="A0A8J2XWW0"/>
<name>A0A8J2XWW0_9BURK</name>
<keyword evidence="1" id="KW-0472">Membrane</keyword>
<comment type="caution">
    <text evidence="2">The sequence shown here is derived from an EMBL/GenBank/DDBJ whole genome shotgun (WGS) entry which is preliminary data.</text>
</comment>
<feature type="transmembrane region" description="Helical" evidence="1">
    <location>
        <begin position="99"/>
        <end position="116"/>
    </location>
</feature>
<feature type="transmembrane region" description="Helical" evidence="1">
    <location>
        <begin position="45"/>
        <end position="66"/>
    </location>
</feature>
<dbReference type="Proteomes" id="UP000620266">
    <property type="component" value="Unassembled WGS sequence"/>
</dbReference>
<keyword evidence="3" id="KW-1185">Reference proteome</keyword>
<sequence length="117" mass="12478">MTAFGFVTGLALAYGGWTALSIGMDRHYADIHGRGKEPDQKTRKVCRLLGTVALLLTFAVCVRLQGWTVGSVLCLGTMTAGALLLVLLLTYAPQRAIRTGQLAAVAAAIFGVIWLAW</sequence>
<reference evidence="2" key="1">
    <citation type="journal article" date="2014" name="Int. J. Syst. Evol. Microbiol.">
        <title>Complete genome sequence of Corynebacterium casei LMG S-19264T (=DSM 44701T), isolated from a smear-ripened cheese.</title>
        <authorList>
            <consortium name="US DOE Joint Genome Institute (JGI-PGF)"/>
            <person name="Walter F."/>
            <person name="Albersmeier A."/>
            <person name="Kalinowski J."/>
            <person name="Ruckert C."/>
        </authorList>
    </citation>
    <scope>NUCLEOTIDE SEQUENCE</scope>
    <source>
        <strain evidence="2">CCM 7086</strain>
    </source>
</reference>
<dbReference type="EMBL" id="BMCG01000002">
    <property type="protein sequence ID" value="GGC01406.1"/>
    <property type="molecule type" value="Genomic_DNA"/>
</dbReference>
<keyword evidence="1" id="KW-0812">Transmembrane</keyword>
<dbReference type="InterPro" id="IPR021762">
    <property type="entry name" value="DUF3325"/>
</dbReference>
<feature type="transmembrane region" description="Helical" evidence="1">
    <location>
        <begin position="6"/>
        <end position="24"/>
    </location>
</feature>
<keyword evidence="1" id="KW-1133">Transmembrane helix</keyword>
<feature type="transmembrane region" description="Helical" evidence="1">
    <location>
        <begin position="72"/>
        <end position="92"/>
    </location>
</feature>
<reference evidence="2" key="2">
    <citation type="submission" date="2020-09" db="EMBL/GenBank/DDBJ databases">
        <authorList>
            <person name="Sun Q."/>
            <person name="Sedlacek I."/>
        </authorList>
    </citation>
    <scope>NUCLEOTIDE SEQUENCE</scope>
    <source>
        <strain evidence="2">CCM 7086</strain>
    </source>
</reference>
<gene>
    <name evidence="2" type="ORF">GCM10007205_08280</name>
</gene>
<dbReference type="Pfam" id="PF11804">
    <property type="entry name" value="DUF3325"/>
    <property type="match status" value="1"/>
</dbReference>
<proteinExistence type="predicted"/>
<protein>
    <submittedName>
        <fullName evidence="2">Iron uptake protein</fullName>
    </submittedName>
</protein>
<evidence type="ECO:0000256" key="1">
    <source>
        <dbReference type="SAM" id="Phobius"/>
    </source>
</evidence>
<dbReference type="RefSeq" id="WP_188394937.1">
    <property type="nucleotide sequence ID" value="NZ_BMCG01000002.1"/>
</dbReference>
<organism evidence="2 3">
    <name type="scientific">Oxalicibacterium flavum</name>
    <dbReference type="NCBI Taxonomy" id="179467"/>
    <lineage>
        <taxon>Bacteria</taxon>
        <taxon>Pseudomonadati</taxon>
        <taxon>Pseudomonadota</taxon>
        <taxon>Betaproteobacteria</taxon>
        <taxon>Burkholderiales</taxon>
        <taxon>Oxalobacteraceae</taxon>
        <taxon>Oxalicibacterium</taxon>
    </lineage>
</organism>